<keyword evidence="1" id="KW-0472">Membrane</keyword>
<evidence type="ECO:0000313" key="3">
    <source>
        <dbReference type="Proteomes" id="UP000027936"/>
    </source>
</evidence>
<keyword evidence="1" id="KW-0812">Transmembrane</keyword>
<dbReference type="RefSeq" id="WP_003333133.1">
    <property type="nucleotide sequence ID" value="NZ_JJRY01000007.1"/>
</dbReference>
<dbReference type="Proteomes" id="UP000027936">
    <property type="component" value="Unassembled WGS sequence"/>
</dbReference>
<evidence type="ECO:0000313" key="2">
    <source>
        <dbReference type="EMBL" id="KEF38448.1"/>
    </source>
</evidence>
<reference evidence="2 3" key="1">
    <citation type="submission" date="2014-04" db="EMBL/GenBank/DDBJ databases">
        <title>Draft genome sequence of Bacillus azotoformans MEV2011, a (co-) denitrifying strain unable to grow in the presence of oxygen.</title>
        <authorList>
            <person name="Nielsen M."/>
            <person name="Schreiber L."/>
            <person name="Finster K."/>
            <person name="Schramm A."/>
        </authorList>
    </citation>
    <scope>NUCLEOTIDE SEQUENCE [LARGE SCALE GENOMIC DNA]</scope>
    <source>
        <strain evidence="2 3">MEV2011</strain>
    </source>
</reference>
<dbReference type="OrthoDB" id="2879487at2"/>
<dbReference type="PATRIC" id="fig|1348973.3.peg.2007"/>
<organism evidence="2 3">
    <name type="scientific">Schinkia azotoformans MEV2011</name>
    <dbReference type="NCBI Taxonomy" id="1348973"/>
    <lineage>
        <taxon>Bacteria</taxon>
        <taxon>Bacillati</taxon>
        <taxon>Bacillota</taxon>
        <taxon>Bacilli</taxon>
        <taxon>Bacillales</taxon>
        <taxon>Bacillaceae</taxon>
        <taxon>Calidifontibacillus/Schinkia group</taxon>
        <taxon>Schinkia</taxon>
    </lineage>
</organism>
<dbReference type="AlphaFoldDB" id="A0A072NNE4"/>
<sequence length="97" mass="11029">MNNWLSALFRTKRGLNILNMFGNRRNNRGIIWASLLGLGVSTAVYGLRNTRNTNILQPIQNVMNRVQSRTAGPMPNMADLTEFSEELIPQQNINKNK</sequence>
<name>A0A072NNE4_SCHAZ</name>
<gene>
    <name evidence="2" type="ORF">M670_02074</name>
</gene>
<keyword evidence="1" id="KW-1133">Transmembrane helix</keyword>
<dbReference type="GeneID" id="89467592"/>
<protein>
    <submittedName>
        <fullName evidence="2">Uncharacterized protein</fullName>
    </submittedName>
</protein>
<proteinExistence type="predicted"/>
<accession>A0A072NNE4</accession>
<comment type="caution">
    <text evidence="2">The sequence shown here is derived from an EMBL/GenBank/DDBJ whole genome shotgun (WGS) entry which is preliminary data.</text>
</comment>
<evidence type="ECO:0000256" key="1">
    <source>
        <dbReference type="SAM" id="Phobius"/>
    </source>
</evidence>
<dbReference type="EMBL" id="JJRY01000007">
    <property type="protein sequence ID" value="KEF38448.1"/>
    <property type="molecule type" value="Genomic_DNA"/>
</dbReference>
<feature type="transmembrane region" description="Helical" evidence="1">
    <location>
        <begin position="29"/>
        <end position="47"/>
    </location>
</feature>